<dbReference type="AlphaFoldDB" id="A0A4D6GQP4"/>
<keyword evidence="1" id="KW-0067">ATP-binding</keyword>
<dbReference type="InterPro" id="IPR013815">
    <property type="entry name" value="ATP_grasp_subdomain_1"/>
</dbReference>
<proteinExistence type="predicted"/>
<dbReference type="PROSITE" id="PS50975">
    <property type="entry name" value="ATP_GRASP"/>
    <property type="match status" value="1"/>
</dbReference>
<evidence type="ECO:0000313" key="3">
    <source>
        <dbReference type="EMBL" id="QCC44019.1"/>
    </source>
</evidence>
<reference evidence="4 6" key="2">
    <citation type="submission" date="2019-07" db="EMBL/GenBank/DDBJ databases">
        <title>Genomic Encyclopedia of Archaeal and Bacterial Type Strains, Phase II (KMG-II): from individual species to whole genera.</title>
        <authorList>
            <person name="Goeker M."/>
        </authorList>
    </citation>
    <scope>NUCLEOTIDE SEQUENCE [LARGE SCALE GENOMIC DNA]</scope>
    <source>
        <strain evidence="4 6">DSM 3754</strain>
    </source>
</reference>
<dbReference type="EMBL" id="CP038631">
    <property type="protein sequence ID" value="QCC44019.1"/>
    <property type="molecule type" value="Genomic_DNA"/>
</dbReference>
<sequence length="285" mass="30237">MLGLAVANDAETFARMQEPLAERGVRAEHVTVTGSVTRLDAPPVDADRFDAGFVYPGRLMEGGVVDAFIDVPWVNGREAVLRSRNKAGALALLSDAGVPVPETVYVSNPADEDAVRGVFEALEPPVVVKPNSATRGVGVTKVSDPDSLGGVTDYLELVHDYRATGDKSYLIQAFVPDATDYRVMVLDGQVVGAVRRDSAGWKHNVHQGATAAGVSLPDRLRALAVDAAAALDVSLLGVDVLATDERAVVVETNARPTIDDTAKYEAEFYDRLAALVRRTAGDGRA</sequence>
<gene>
    <name evidence="4" type="ORF">APQ99_01583</name>
    <name evidence="3" type="ORF">HBSAL_01415</name>
</gene>
<dbReference type="InterPro" id="IPR013651">
    <property type="entry name" value="ATP-grasp_RimK-type"/>
</dbReference>
<accession>A0A4D6GQP4</accession>
<dbReference type="GO" id="GO:0005737">
    <property type="term" value="C:cytoplasm"/>
    <property type="evidence" value="ECO:0007669"/>
    <property type="project" value="TreeGrafter"/>
</dbReference>
<evidence type="ECO:0000256" key="1">
    <source>
        <dbReference type="PROSITE-ProRule" id="PRU00409"/>
    </source>
</evidence>
<dbReference type="PANTHER" id="PTHR21621:SF0">
    <property type="entry name" value="BETA-CITRYLGLUTAMATE SYNTHASE B-RELATED"/>
    <property type="match status" value="1"/>
</dbReference>
<reference evidence="3 5" key="1">
    <citation type="journal article" date="2019" name="Microbiol. Resour. Announc.">
        <title>The Genome Sequence of the Halobacterium salinarum Type Strain Is Closely Related to That of Laboratory Strains NRC-1 and R1.</title>
        <authorList>
            <person name="Pfeiffer F."/>
            <person name="Marchfelder A."/>
            <person name="Habermann B."/>
            <person name="Dyall-Smith M.L."/>
        </authorList>
    </citation>
    <scope>NUCLEOTIDE SEQUENCE [LARGE SCALE GENOMIC DNA]</scope>
    <source>
        <strain evidence="3">91-R6</strain>
        <strain evidence="5">ATCC 33171 / DSM 3754 / JCM 8978 / NBRC 102687 / NCIMB 764 / 91-R6</strain>
    </source>
</reference>
<evidence type="ECO:0000313" key="5">
    <source>
        <dbReference type="Proteomes" id="UP000296216"/>
    </source>
</evidence>
<dbReference type="InterPro" id="IPR011761">
    <property type="entry name" value="ATP-grasp"/>
</dbReference>
<dbReference type="GeneID" id="89341757"/>
<feature type="domain" description="ATP-grasp" evidence="2">
    <location>
        <begin position="90"/>
        <end position="280"/>
    </location>
</feature>
<reference evidence="3" key="3">
    <citation type="journal article" name="MicrobiologyOpen">
        <title>Whole-genome comparison between the type strain of Halobacterium salinarum (DSM 3754(T)) and the laboratory strains R1 and NRC-1.</title>
        <authorList>
            <person name="Pfeiffer F."/>
            <person name="Losensky G."/>
            <person name="Marchfelder A."/>
            <person name="Habermann B."/>
            <person name="Dyall-Smith M."/>
        </authorList>
    </citation>
    <scope>NUCLEOTIDE SEQUENCE</scope>
    <source>
        <strain evidence="3">91-R6</strain>
    </source>
</reference>
<dbReference type="GO" id="GO:0016879">
    <property type="term" value="F:ligase activity, forming carbon-nitrogen bonds"/>
    <property type="evidence" value="ECO:0007669"/>
    <property type="project" value="TreeGrafter"/>
</dbReference>
<name>A0A4D6GQP4_HALS9</name>
<dbReference type="Gene3D" id="3.30.470.20">
    <property type="entry name" value="ATP-grasp fold, B domain"/>
    <property type="match status" value="1"/>
</dbReference>
<protein>
    <submittedName>
        <fullName evidence="3">ATP-grasp fold protein</fullName>
    </submittedName>
    <submittedName>
        <fullName evidence="4">SSU ribosomal protein S6P modification protein</fullName>
    </submittedName>
</protein>
<evidence type="ECO:0000313" key="4">
    <source>
        <dbReference type="EMBL" id="TYO76935.1"/>
    </source>
</evidence>
<dbReference type="EMBL" id="VRYN01000002">
    <property type="protein sequence ID" value="TYO76935.1"/>
    <property type="molecule type" value="Genomic_DNA"/>
</dbReference>
<dbReference type="GO" id="GO:0046872">
    <property type="term" value="F:metal ion binding"/>
    <property type="evidence" value="ECO:0007669"/>
    <property type="project" value="InterPro"/>
</dbReference>
<dbReference type="Proteomes" id="UP000323075">
    <property type="component" value="Unassembled WGS sequence"/>
</dbReference>
<dbReference type="Gene3D" id="3.30.1490.20">
    <property type="entry name" value="ATP-grasp fold, A domain"/>
    <property type="match status" value="1"/>
</dbReference>
<evidence type="ECO:0000313" key="6">
    <source>
        <dbReference type="Proteomes" id="UP000323075"/>
    </source>
</evidence>
<dbReference type="Proteomes" id="UP000296216">
    <property type="component" value="Chromosome"/>
</dbReference>
<dbReference type="GO" id="GO:0005524">
    <property type="term" value="F:ATP binding"/>
    <property type="evidence" value="ECO:0007669"/>
    <property type="project" value="UniProtKB-UniRule"/>
</dbReference>
<dbReference type="SUPFAM" id="SSF56059">
    <property type="entry name" value="Glutathione synthetase ATP-binding domain-like"/>
    <property type="match status" value="1"/>
</dbReference>
<organism evidence="3 5">
    <name type="scientific">Halobacterium salinarum (strain ATCC 33171 / DSM 3754 / JCM 8978 / NBRC 102687 / NCIMB 764 / 91-R6)</name>
    <dbReference type="NCBI Taxonomy" id="2597657"/>
    <lineage>
        <taxon>Archaea</taxon>
        <taxon>Methanobacteriati</taxon>
        <taxon>Methanobacteriota</taxon>
        <taxon>Stenosarchaea group</taxon>
        <taxon>Halobacteria</taxon>
        <taxon>Halobacteriales</taxon>
        <taxon>Halobacteriaceae</taxon>
        <taxon>Halobacterium</taxon>
    </lineage>
</organism>
<keyword evidence="1" id="KW-0547">Nucleotide-binding</keyword>
<dbReference type="Pfam" id="PF08443">
    <property type="entry name" value="RimK"/>
    <property type="match status" value="1"/>
</dbReference>
<dbReference type="RefSeq" id="WP_136361065.1">
    <property type="nucleotide sequence ID" value="NZ_VRYN01000002.1"/>
</dbReference>
<dbReference type="PANTHER" id="PTHR21621">
    <property type="entry name" value="RIBOSOMAL PROTEIN S6 MODIFICATION PROTEIN"/>
    <property type="match status" value="1"/>
</dbReference>
<evidence type="ECO:0000259" key="2">
    <source>
        <dbReference type="PROSITE" id="PS50975"/>
    </source>
</evidence>